<name>A0A2I0T860_LIMLA</name>
<evidence type="ECO:0000313" key="1">
    <source>
        <dbReference type="EMBL" id="PKU29967.1"/>
    </source>
</evidence>
<dbReference type="EMBL" id="KZ515772">
    <property type="protein sequence ID" value="PKU29967.1"/>
    <property type="molecule type" value="Genomic_DNA"/>
</dbReference>
<dbReference type="SUPFAM" id="SSF58069">
    <property type="entry name" value="Virus ectodomain"/>
    <property type="match status" value="1"/>
</dbReference>
<evidence type="ECO:0000313" key="2">
    <source>
        <dbReference type="Proteomes" id="UP000233556"/>
    </source>
</evidence>
<protein>
    <submittedName>
        <fullName evidence="1">Uncharacterized protein</fullName>
    </submittedName>
</protein>
<keyword evidence="2" id="KW-1185">Reference proteome</keyword>
<accession>A0A2I0T860</accession>
<gene>
    <name evidence="1" type="ORF">llap_19730</name>
</gene>
<dbReference type="Gene3D" id="1.10.287.210">
    <property type="match status" value="1"/>
</dbReference>
<dbReference type="OrthoDB" id="9838443at2759"/>
<sequence>MIDSLLDQVISVRMTKVIKSVTERHNHGCEEFQEMCCFNLTDNSKIIEGKIKQIHDLATGIKEREGLDWTNGLNAHVPG</sequence>
<proteinExistence type="predicted"/>
<dbReference type="AlphaFoldDB" id="A0A2I0T860"/>
<reference evidence="2" key="1">
    <citation type="submission" date="2017-11" db="EMBL/GenBank/DDBJ databases">
        <authorList>
            <person name="Lima N.C."/>
            <person name="Parody-Merino A.M."/>
            <person name="Battley P.F."/>
            <person name="Fidler A.E."/>
            <person name="Prosdocimi F."/>
        </authorList>
    </citation>
    <scope>NUCLEOTIDE SEQUENCE [LARGE SCALE GENOMIC DNA]</scope>
</reference>
<reference evidence="2" key="2">
    <citation type="submission" date="2017-12" db="EMBL/GenBank/DDBJ databases">
        <title>Genome sequence of the Bar-tailed Godwit (Limosa lapponica baueri).</title>
        <authorList>
            <person name="Lima N.C.B."/>
            <person name="Parody-Merino A.M."/>
            <person name="Battley P.F."/>
            <person name="Fidler A.E."/>
            <person name="Prosdocimi F."/>
        </authorList>
    </citation>
    <scope>NUCLEOTIDE SEQUENCE [LARGE SCALE GENOMIC DNA]</scope>
</reference>
<organism evidence="1 2">
    <name type="scientific">Limosa lapponica baueri</name>
    <dbReference type="NCBI Taxonomy" id="1758121"/>
    <lineage>
        <taxon>Eukaryota</taxon>
        <taxon>Metazoa</taxon>
        <taxon>Chordata</taxon>
        <taxon>Craniata</taxon>
        <taxon>Vertebrata</taxon>
        <taxon>Euteleostomi</taxon>
        <taxon>Archelosauria</taxon>
        <taxon>Archosauria</taxon>
        <taxon>Dinosauria</taxon>
        <taxon>Saurischia</taxon>
        <taxon>Theropoda</taxon>
        <taxon>Coelurosauria</taxon>
        <taxon>Aves</taxon>
        <taxon>Neognathae</taxon>
        <taxon>Neoaves</taxon>
        <taxon>Charadriiformes</taxon>
        <taxon>Scolopacidae</taxon>
        <taxon>Limosa</taxon>
    </lineage>
</organism>
<dbReference type="Proteomes" id="UP000233556">
    <property type="component" value="Unassembled WGS sequence"/>
</dbReference>